<proteinExistence type="predicted"/>
<dbReference type="Gene3D" id="3.30.420.10">
    <property type="entry name" value="Ribonuclease H-like superfamily/Ribonuclease H"/>
    <property type="match status" value="1"/>
</dbReference>
<dbReference type="InterPro" id="IPR001584">
    <property type="entry name" value="Integrase_cat-core"/>
</dbReference>
<organism evidence="2 3">
    <name type="scientific">Pelobates cultripes</name>
    <name type="common">Western spadefoot toad</name>
    <dbReference type="NCBI Taxonomy" id="61616"/>
    <lineage>
        <taxon>Eukaryota</taxon>
        <taxon>Metazoa</taxon>
        <taxon>Chordata</taxon>
        <taxon>Craniata</taxon>
        <taxon>Vertebrata</taxon>
        <taxon>Euteleostomi</taxon>
        <taxon>Amphibia</taxon>
        <taxon>Batrachia</taxon>
        <taxon>Anura</taxon>
        <taxon>Pelobatoidea</taxon>
        <taxon>Pelobatidae</taxon>
        <taxon>Pelobates</taxon>
    </lineage>
</organism>
<dbReference type="Pfam" id="PF00665">
    <property type="entry name" value="rve"/>
    <property type="match status" value="1"/>
</dbReference>
<reference evidence="2" key="1">
    <citation type="submission" date="2022-03" db="EMBL/GenBank/DDBJ databases">
        <authorList>
            <person name="Alioto T."/>
            <person name="Alioto T."/>
            <person name="Gomez Garrido J."/>
        </authorList>
    </citation>
    <scope>NUCLEOTIDE SEQUENCE</scope>
</reference>
<feature type="non-terminal residue" evidence="2">
    <location>
        <position position="1"/>
    </location>
</feature>
<dbReference type="GO" id="GO:0015074">
    <property type="term" value="P:DNA integration"/>
    <property type="evidence" value="ECO:0007669"/>
    <property type="project" value="InterPro"/>
</dbReference>
<dbReference type="GO" id="GO:0003676">
    <property type="term" value="F:nucleic acid binding"/>
    <property type="evidence" value="ECO:0007669"/>
    <property type="project" value="InterPro"/>
</dbReference>
<sequence>IDFTHVPKIGKKQQYLLVTVDQFSRWPEAFVTSREDARTVVKILATEIIP</sequence>
<dbReference type="InterPro" id="IPR012337">
    <property type="entry name" value="RNaseH-like_sf"/>
</dbReference>
<dbReference type="AlphaFoldDB" id="A0AAD1SM74"/>
<accession>A0AAD1SM74</accession>
<dbReference type="SUPFAM" id="SSF53098">
    <property type="entry name" value="Ribonuclease H-like"/>
    <property type="match status" value="1"/>
</dbReference>
<feature type="domain" description="Integrase catalytic" evidence="1">
    <location>
        <begin position="1"/>
        <end position="46"/>
    </location>
</feature>
<evidence type="ECO:0000259" key="1">
    <source>
        <dbReference type="Pfam" id="PF00665"/>
    </source>
</evidence>
<name>A0AAD1SM74_PELCU</name>
<dbReference type="Proteomes" id="UP001295444">
    <property type="component" value="Chromosome 06"/>
</dbReference>
<dbReference type="EMBL" id="OW240917">
    <property type="protein sequence ID" value="CAH2301461.1"/>
    <property type="molecule type" value="Genomic_DNA"/>
</dbReference>
<keyword evidence="3" id="KW-1185">Reference proteome</keyword>
<evidence type="ECO:0000313" key="2">
    <source>
        <dbReference type="EMBL" id="CAH2301461.1"/>
    </source>
</evidence>
<gene>
    <name evidence="2" type="ORF">PECUL_23A022002</name>
</gene>
<evidence type="ECO:0000313" key="3">
    <source>
        <dbReference type="Proteomes" id="UP001295444"/>
    </source>
</evidence>
<protein>
    <submittedName>
        <fullName evidence="2">Retrovirus-related Pol poly from transposon opus</fullName>
    </submittedName>
</protein>
<feature type="non-terminal residue" evidence="2">
    <location>
        <position position="50"/>
    </location>
</feature>
<dbReference type="InterPro" id="IPR036397">
    <property type="entry name" value="RNaseH_sf"/>
</dbReference>